<organism evidence="2 3">
    <name type="scientific">Ditylenchus dipsaci</name>
    <dbReference type="NCBI Taxonomy" id="166011"/>
    <lineage>
        <taxon>Eukaryota</taxon>
        <taxon>Metazoa</taxon>
        <taxon>Ecdysozoa</taxon>
        <taxon>Nematoda</taxon>
        <taxon>Chromadorea</taxon>
        <taxon>Rhabditida</taxon>
        <taxon>Tylenchina</taxon>
        <taxon>Tylenchomorpha</taxon>
        <taxon>Sphaerularioidea</taxon>
        <taxon>Anguinidae</taxon>
        <taxon>Anguininae</taxon>
        <taxon>Ditylenchus</taxon>
    </lineage>
</organism>
<dbReference type="WBParaSite" id="jg14650.1">
    <property type="protein sequence ID" value="jg14650.1"/>
    <property type="gene ID" value="jg14650"/>
</dbReference>
<dbReference type="AlphaFoldDB" id="A0A915D2C2"/>
<evidence type="ECO:0000256" key="1">
    <source>
        <dbReference type="SAM" id="MobiDB-lite"/>
    </source>
</evidence>
<accession>A0A915D2C2</accession>
<name>A0A915D2C2_9BILA</name>
<feature type="region of interest" description="Disordered" evidence="1">
    <location>
        <begin position="178"/>
        <end position="234"/>
    </location>
</feature>
<protein>
    <submittedName>
        <fullName evidence="3">Uncharacterized protein</fullName>
    </submittedName>
</protein>
<evidence type="ECO:0000313" key="2">
    <source>
        <dbReference type="Proteomes" id="UP000887574"/>
    </source>
</evidence>
<sequence length="234" mass="25338">MPNQHLQKFMLTLVGNLCDLGQPRTNDFHSTRPISQLNDPKTGEELEAKSVKDLADKVKADVAGINKKLGEYTKTTDALNTLIGTMETAIDAGIELKKEAYRVLHKAEDAGFDAKTAEEAATKVKTDANTAAKTAEAKIAEDAETTDKNAGADISARKNFHDSNLVIDEDNAAEKLKLDGQDAEKKDKDIKNDAGIAKTESESALAEANRLSATSTKQVVEDSKKEKYQGLRCS</sequence>
<keyword evidence="2" id="KW-1185">Reference proteome</keyword>
<evidence type="ECO:0000313" key="3">
    <source>
        <dbReference type="WBParaSite" id="jg14650.1"/>
    </source>
</evidence>
<reference evidence="3" key="1">
    <citation type="submission" date="2022-11" db="UniProtKB">
        <authorList>
            <consortium name="WormBaseParasite"/>
        </authorList>
    </citation>
    <scope>IDENTIFICATION</scope>
</reference>
<proteinExistence type="predicted"/>
<feature type="compositionally biased region" description="Basic and acidic residues" evidence="1">
    <location>
        <begin position="219"/>
        <end position="234"/>
    </location>
</feature>
<feature type="compositionally biased region" description="Basic and acidic residues" evidence="1">
    <location>
        <begin position="178"/>
        <end position="192"/>
    </location>
</feature>
<dbReference type="Proteomes" id="UP000887574">
    <property type="component" value="Unplaced"/>
</dbReference>